<proteinExistence type="predicted"/>
<organism evidence="1 2">
    <name type="scientific">Gigaspora margarita</name>
    <dbReference type="NCBI Taxonomy" id="4874"/>
    <lineage>
        <taxon>Eukaryota</taxon>
        <taxon>Fungi</taxon>
        <taxon>Fungi incertae sedis</taxon>
        <taxon>Mucoromycota</taxon>
        <taxon>Glomeromycotina</taxon>
        <taxon>Glomeromycetes</taxon>
        <taxon>Diversisporales</taxon>
        <taxon>Gigasporaceae</taxon>
        <taxon>Gigaspora</taxon>
    </lineage>
</organism>
<comment type="caution">
    <text evidence="1">The sequence shown here is derived from an EMBL/GenBank/DDBJ whole genome shotgun (WGS) entry which is preliminary data.</text>
</comment>
<sequence>KSKKNPGSRPEGPVWNYFTKGEKVEKEGIKQPVIFVKNYGIMANQLN</sequence>
<accession>A0ABN7VVS2</accession>
<gene>
    <name evidence="1" type="ORF">GMARGA_LOCUS23265</name>
</gene>
<keyword evidence="2" id="KW-1185">Reference proteome</keyword>
<feature type="non-terminal residue" evidence="1">
    <location>
        <position position="1"/>
    </location>
</feature>
<reference evidence="1 2" key="1">
    <citation type="submission" date="2021-06" db="EMBL/GenBank/DDBJ databases">
        <authorList>
            <person name="Kallberg Y."/>
            <person name="Tangrot J."/>
            <person name="Rosling A."/>
        </authorList>
    </citation>
    <scope>NUCLEOTIDE SEQUENCE [LARGE SCALE GENOMIC DNA]</scope>
    <source>
        <strain evidence="1 2">120-4 pot B 10/14</strain>
    </source>
</reference>
<evidence type="ECO:0000313" key="1">
    <source>
        <dbReference type="EMBL" id="CAG8801765.1"/>
    </source>
</evidence>
<protein>
    <submittedName>
        <fullName evidence="1">24045_t:CDS:1</fullName>
    </submittedName>
</protein>
<dbReference type="Proteomes" id="UP000789901">
    <property type="component" value="Unassembled WGS sequence"/>
</dbReference>
<dbReference type="EMBL" id="CAJVQB010023399">
    <property type="protein sequence ID" value="CAG8801765.1"/>
    <property type="molecule type" value="Genomic_DNA"/>
</dbReference>
<evidence type="ECO:0000313" key="2">
    <source>
        <dbReference type="Proteomes" id="UP000789901"/>
    </source>
</evidence>
<name>A0ABN7VVS2_GIGMA</name>